<protein>
    <recommendedName>
        <fullName evidence="2">AMIN-like domain-containing protein</fullName>
    </recommendedName>
</protein>
<accession>A0ABU2LV89</accession>
<dbReference type="Proteomes" id="UP001183420">
    <property type="component" value="Unassembled WGS sequence"/>
</dbReference>
<name>A0ABU2LV89_9ACTN</name>
<reference evidence="4" key="1">
    <citation type="submission" date="2023-07" db="EMBL/GenBank/DDBJ databases">
        <title>30 novel species of actinomycetes from the DSMZ collection.</title>
        <authorList>
            <person name="Nouioui I."/>
        </authorList>
    </citation>
    <scope>NUCLEOTIDE SEQUENCE [LARGE SCALE GENOMIC DNA]</scope>
    <source>
        <strain evidence="4">DSM 44918</strain>
    </source>
</reference>
<evidence type="ECO:0000256" key="1">
    <source>
        <dbReference type="SAM" id="MobiDB-lite"/>
    </source>
</evidence>
<keyword evidence="4" id="KW-1185">Reference proteome</keyword>
<dbReference type="Pfam" id="PF24837">
    <property type="entry name" value="AMIN-like"/>
    <property type="match status" value="1"/>
</dbReference>
<evidence type="ECO:0000313" key="4">
    <source>
        <dbReference type="Proteomes" id="UP001183420"/>
    </source>
</evidence>
<organism evidence="3 4">
    <name type="scientific">Streptomyces millisiae</name>
    <dbReference type="NCBI Taxonomy" id="3075542"/>
    <lineage>
        <taxon>Bacteria</taxon>
        <taxon>Bacillati</taxon>
        <taxon>Actinomycetota</taxon>
        <taxon>Actinomycetes</taxon>
        <taxon>Kitasatosporales</taxon>
        <taxon>Streptomycetaceae</taxon>
        <taxon>Streptomyces</taxon>
    </lineage>
</organism>
<sequence length="200" mass="20784">MPRHRPGHRFAVAATAAALVPLLFVSGCGEEGSGVADAGPSETDQPTDAGIETEDPADAAVGDWDAERKDRPAQGADVPRLTEVAVTEHEDHDRVTFAFDGSAPQVIASYVDEPPSGDVEPPELAGAHNLMVVLVGVDQESGLAPTDLTDTVREVRDFGIFEGELRVVLGLDTPGGGAPGFRVTGAEDEVVVDIAHEQAG</sequence>
<evidence type="ECO:0000259" key="2">
    <source>
        <dbReference type="Pfam" id="PF24837"/>
    </source>
</evidence>
<proteinExistence type="predicted"/>
<dbReference type="EMBL" id="JAVREM010000041">
    <property type="protein sequence ID" value="MDT0321494.1"/>
    <property type="molecule type" value="Genomic_DNA"/>
</dbReference>
<feature type="domain" description="AMIN-like" evidence="2">
    <location>
        <begin position="80"/>
        <end position="196"/>
    </location>
</feature>
<dbReference type="PROSITE" id="PS51257">
    <property type="entry name" value="PROKAR_LIPOPROTEIN"/>
    <property type="match status" value="1"/>
</dbReference>
<comment type="caution">
    <text evidence="3">The sequence shown here is derived from an EMBL/GenBank/DDBJ whole genome shotgun (WGS) entry which is preliminary data.</text>
</comment>
<gene>
    <name evidence="3" type="ORF">RNC47_24500</name>
</gene>
<dbReference type="InterPro" id="IPR056303">
    <property type="entry name" value="AMIN-like"/>
</dbReference>
<dbReference type="RefSeq" id="WP_311601714.1">
    <property type="nucleotide sequence ID" value="NZ_JAVREM010000041.1"/>
</dbReference>
<feature type="region of interest" description="Disordered" evidence="1">
    <location>
        <begin position="31"/>
        <end position="78"/>
    </location>
</feature>
<evidence type="ECO:0000313" key="3">
    <source>
        <dbReference type="EMBL" id="MDT0321494.1"/>
    </source>
</evidence>